<evidence type="ECO:0000256" key="3">
    <source>
        <dbReference type="ARBA" id="ARBA00012418"/>
    </source>
</evidence>
<gene>
    <name evidence="11" type="ORF">CASFOL_036537</name>
</gene>
<keyword evidence="9" id="KW-1133">Transmembrane helix</keyword>
<evidence type="ECO:0000256" key="6">
    <source>
        <dbReference type="ARBA" id="ARBA00022695"/>
    </source>
</evidence>
<dbReference type="InterPro" id="IPR046950">
    <property type="entry name" value="DNA-dir_Rpol_C_phage-type"/>
</dbReference>
<keyword evidence="12" id="KW-1185">Reference proteome</keyword>
<feature type="transmembrane region" description="Helical" evidence="9">
    <location>
        <begin position="31"/>
        <end position="54"/>
    </location>
</feature>
<dbReference type="PANTHER" id="PTHR10102">
    <property type="entry name" value="DNA-DIRECTED RNA POLYMERASE, MITOCHONDRIAL"/>
    <property type="match status" value="1"/>
</dbReference>
<dbReference type="PANTHER" id="PTHR10102:SF1">
    <property type="entry name" value="DNA-DIRECTED RNA POLYMERASE 3, CHLOROPLASTIC"/>
    <property type="match status" value="1"/>
</dbReference>
<evidence type="ECO:0000256" key="9">
    <source>
        <dbReference type="SAM" id="Phobius"/>
    </source>
</evidence>
<dbReference type="InterPro" id="IPR002092">
    <property type="entry name" value="DNA-dir_Rpol_phage-type"/>
</dbReference>
<comment type="caution">
    <text evidence="11">The sequence shown here is derived from an EMBL/GenBank/DDBJ whole genome shotgun (WGS) entry which is preliminary data.</text>
</comment>
<dbReference type="SUPFAM" id="SSF56672">
    <property type="entry name" value="DNA/RNA polymerases"/>
    <property type="match status" value="1"/>
</dbReference>
<evidence type="ECO:0000256" key="8">
    <source>
        <dbReference type="ARBA" id="ARBA00048552"/>
    </source>
</evidence>
<keyword evidence="9" id="KW-0472">Membrane</keyword>
<dbReference type="GO" id="GO:0000428">
    <property type="term" value="C:DNA-directed RNA polymerase complex"/>
    <property type="evidence" value="ECO:0007669"/>
    <property type="project" value="UniProtKB-KW"/>
</dbReference>
<keyword evidence="6" id="KW-0548">Nucleotidyltransferase</keyword>
<evidence type="ECO:0000256" key="5">
    <source>
        <dbReference type="ARBA" id="ARBA00022679"/>
    </source>
</evidence>
<feature type="domain" description="DNA-directed RNA polymerase C-terminal" evidence="10">
    <location>
        <begin position="1"/>
        <end position="77"/>
    </location>
</feature>
<name>A0ABD3BY93_9LAMI</name>
<keyword evidence="5" id="KW-0808">Transferase</keyword>
<evidence type="ECO:0000313" key="11">
    <source>
        <dbReference type="EMBL" id="KAL3621625.1"/>
    </source>
</evidence>
<evidence type="ECO:0000259" key="10">
    <source>
        <dbReference type="Pfam" id="PF00940"/>
    </source>
</evidence>
<comment type="function">
    <text evidence="1">DNA-dependent RNA polymerase catalyzes the transcription of DNA into RNA using the four ribonucleoside triphosphates as substrates.</text>
</comment>
<evidence type="ECO:0000256" key="4">
    <source>
        <dbReference type="ARBA" id="ARBA00022478"/>
    </source>
</evidence>
<comment type="catalytic activity">
    <reaction evidence="8">
        <text>RNA(n) + a ribonucleoside 5'-triphosphate = RNA(n+1) + diphosphate</text>
        <dbReference type="Rhea" id="RHEA:21248"/>
        <dbReference type="Rhea" id="RHEA-COMP:14527"/>
        <dbReference type="Rhea" id="RHEA-COMP:17342"/>
        <dbReference type="ChEBI" id="CHEBI:33019"/>
        <dbReference type="ChEBI" id="CHEBI:61557"/>
        <dbReference type="ChEBI" id="CHEBI:140395"/>
        <dbReference type="EC" id="2.7.7.6"/>
    </reaction>
</comment>
<dbReference type="EMBL" id="JAVIJP010000066">
    <property type="protein sequence ID" value="KAL3621625.1"/>
    <property type="molecule type" value="Genomic_DNA"/>
</dbReference>
<dbReference type="Gene3D" id="1.10.150.20">
    <property type="entry name" value="5' to 3' exonuclease, C-terminal subdomain"/>
    <property type="match status" value="1"/>
</dbReference>
<evidence type="ECO:0000313" key="12">
    <source>
        <dbReference type="Proteomes" id="UP001632038"/>
    </source>
</evidence>
<reference evidence="12" key="1">
    <citation type="journal article" date="2024" name="IScience">
        <title>Strigolactones Initiate the Formation of Haustorium-like Structures in Castilleja.</title>
        <authorList>
            <person name="Buerger M."/>
            <person name="Peterson D."/>
            <person name="Chory J."/>
        </authorList>
    </citation>
    <scope>NUCLEOTIDE SEQUENCE [LARGE SCALE GENOMIC DNA]</scope>
</reference>
<keyword evidence="7" id="KW-0804">Transcription</keyword>
<evidence type="ECO:0000256" key="1">
    <source>
        <dbReference type="ARBA" id="ARBA00004026"/>
    </source>
</evidence>
<proteinExistence type="inferred from homology"/>
<organism evidence="11 12">
    <name type="scientific">Castilleja foliolosa</name>
    <dbReference type="NCBI Taxonomy" id="1961234"/>
    <lineage>
        <taxon>Eukaryota</taxon>
        <taxon>Viridiplantae</taxon>
        <taxon>Streptophyta</taxon>
        <taxon>Embryophyta</taxon>
        <taxon>Tracheophyta</taxon>
        <taxon>Spermatophyta</taxon>
        <taxon>Magnoliopsida</taxon>
        <taxon>eudicotyledons</taxon>
        <taxon>Gunneridae</taxon>
        <taxon>Pentapetalae</taxon>
        <taxon>asterids</taxon>
        <taxon>lamiids</taxon>
        <taxon>Lamiales</taxon>
        <taxon>Orobanchaceae</taxon>
        <taxon>Pedicularideae</taxon>
        <taxon>Castillejinae</taxon>
        <taxon>Castilleja</taxon>
    </lineage>
</organism>
<accession>A0ABD3BY93</accession>
<keyword evidence="4" id="KW-0240">DNA-directed RNA polymerase</keyword>
<dbReference type="Proteomes" id="UP001632038">
    <property type="component" value="Unassembled WGS sequence"/>
</dbReference>
<dbReference type="InterPro" id="IPR043502">
    <property type="entry name" value="DNA/RNA_pol_sf"/>
</dbReference>
<keyword evidence="9" id="KW-0812">Transmembrane</keyword>
<sequence>MTSVYGFTFLGAREQIKRRFEEKMLITDDKLLFRAACYTAKIAVSALVALGGIFQAARGIMGWLGDCAKIRTSLQILALKREGDTKTGHWYAFCWLVCTIPFGHMHVMLIQ</sequence>
<comment type="similarity">
    <text evidence="2">Belongs to the phage and mitochondrial RNA polymerase family.</text>
</comment>
<dbReference type="AlphaFoldDB" id="A0ABD3BY93"/>
<feature type="transmembrane region" description="Helical" evidence="9">
    <location>
        <begin position="90"/>
        <end position="110"/>
    </location>
</feature>
<evidence type="ECO:0000256" key="2">
    <source>
        <dbReference type="ARBA" id="ARBA00009493"/>
    </source>
</evidence>
<protein>
    <recommendedName>
        <fullName evidence="3">DNA-directed RNA polymerase</fullName>
        <ecNumber evidence="3">2.7.7.6</ecNumber>
    </recommendedName>
</protein>
<dbReference type="Pfam" id="PF00940">
    <property type="entry name" value="RNA_pol"/>
    <property type="match status" value="1"/>
</dbReference>
<dbReference type="GO" id="GO:0003899">
    <property type="term" value="F:DNA-directed RNA polymerase activity"/>
    <property type="evidence" value="ECO:0007669"/>
    <property type="project" value="UniProtKB-EC"/>
</dbReference>
<evidence type="ECO:0000256" key="7">
    <source>
        <dbReference type="ARBA" id="ARBA00023163"/>
    </source>
</evidence>
<dbReference type="EC" id="2.7.7.6" evidence="3"/>